<keyword evidence="7" id="KW-1185">Reference proteome</keyword>
<protein>
    <submittedName>
        <fullName evidence="6">Thiosulfate dehydrogenase [quinone] large subunit</fullName>
    </submittedName>
</protein>
<proteinExistence type="predicted"/>
<evidence type="ECO:0000313" key="7">
    <source>
        <dbReference type="Proteomes" id="UP000249819"/>
    </source>
</evidence>
<dbReference type="Proteomes" id="UP000249819">
    <property type="component" value="Unassembled WGS sequence"/>
</dbReference>
<feature type="transmembrane region" description="Helical" evidence="5">
    <location>
        <begin position="7"/>
        <end position="23"/>
    </location>
</feature>
<feature type="transmembrane region" description="Helical" evidence="5">
    <location>
        <begin position="75"/>
        <end position="94"/>
    </location>
</feature>
<keyword evidence="2 5" id="KW-0812">Transmembrane</keyword>
<accession>A0A327VXN7</accession>
<keyword evidence="4 5" id="KW-0472">Membrane</keyword>
<evidence type="ECO:0000256" key="1">
    <source>
        <dbReference type="ARBA" id="ARBA00004141"/>
    </source>
</evidence>
<dbReference type="EMBL" id="QLMA01000008">
    <property type="protein sequence ID" value="RAJ76522.1"/>
    <property type="molecule type" value="Genomic_DNA"/>
</dbReference>
<gene>
    <name evidence="6" type="ORF">CLV59_10841</name>
</gene>
<sequence>MNTTVYLLLRFAIAASMLGHGLVRLPKLNGFSAWMVQSFEKSMLPHALVLPFSYVLPIAEFIIGLLLLVGLGTRIALIAGGIVMATLIFGSALIESWDYITGQLVHAAFFAILLQYINSNSYSLDKVFNK</sequence>
<dbReference type="Pfam" id="PF07681">
    <property type="entry name" value="DoxX"/>
    <property type="match status" value="1"/>
</dbReference>
<comment type="caution">
    <text evidence="6">The sequence shown here is derived from an EMBL/GenBank/DDBJ whole genome shotgun (WGS) entry which is preliminary data.</text>
</comment>
<organism evidence="6 7">
    <name type="scientific">Chitinophaga dinghuensis</name>
    <dbReference type="NCBI Taxonomy" id="1539050"/>
    <lineage>
        <taxon>Bacteria</taxon>
        <taxon>Pseudomonadati</taxon>
        <taxon>Bacteroidota</taxon>
        <taxon>Chitinophagia</taxon>
        <taxon>Chitinophagales</taxon>
        <taxon>Chitinophagaceae</taxon>
        <taxon>Chitinophaga</taxon>
    </lineage>
</organism>
<keyword evidence="3 5" id="KW-1133">Transmembrane helix</keyword>
<dbReference type="GO" id="GO:0016020">
    <property type="term" value="C:membrane"/>
    <property type="evidence" value="ECO:0007669"/>
    <property type="project" value="UniProtKB-SubCell"/>
</dbReference>
<name>A0A327VXN7_9BACT</name>
<evidence type="ECO:0000256" key="3">
    <source>
        <dbReference type="ARBA" id="ARBA00022989"/>
    </source>
</evidence>
<feature type="transmembrane region" description="Helical" evidence="5">
    <location>
        <begin position="43"/>
        <end position="68"/>
    </location>
</feature>
<evidence type="ECO:0000256" key="5">
    <source>
        <dbReference type="SAM" id="Phobius"/>
    </source>
</evidence>
<evidence type="ECO:0000256" key="2">
    <source>
        <dbReference type="ARBA" id="ARBA00022692"/>
    </source>
</evidence>
<feature type="transmembrane region" description="Helical" evidence="5">
    <location>
        <begin position="100"/>
        <end position="117"/>
    </location>
</feature>
<dbReference type="InterPro" id="IPR032808">
    <property type="entry name" value="DoxX"/>
</dbReference>
<comment type="subcellular location">
    <subcellularLocation>
        <location evidence="1">Membrane</location>
        <topology evidence="1">Multi-pass membrane protein</topology>
    </subcellularLocation>
</comment>
<evidence type="ECO:0000256" key="4">
    <source>
        <dbReference type="ARBA" id="ARBA00023136"/>
    </source>
</evidence>
<dbReference type="OrthoDB" id="4732370at2"/>
<dbReference type="AlphaFoldDB" id="A0A327VXN7"/>
<reference evidence="6 7" key="1">
    <citation type="submission" date="2018-06" db="EMBL/GenBank/DDBJ databases">
        <title>Genomic Encyclopedia of Archaeal and Bacterial Type Strains, Phase II (KMG-II): from individual species to whole genera.</title>
        <authorList>
            <person name="Goeker M."/>
        </authorList>
    </citation>
    <scope>NUCLEOTIDE SEQUENCE [LARGE SCALE GENOMIC DNA]</scope>
    <source>
        <strain evidence="6 7">DSM 29821</strain>
    </source>
</reference>
<dbReference type="RefSeq" id="WP_111594254.1">
    <property type="nucleotide sequence ID" value="NZ_QLMA01000008.1"/>
</dbReference>
<evidence type="ECO:0000313" key="6">
    <source>
        <dbReference type="EMBL" id="RAJ76522.1"/>
    </source>
</evidence>